<comment type="caution">
    <text evidence="2">The sequence shown here is derived from an EMBL/GenBank/DDBJ whole genome shotgun (WGS) entry which is preliminary data.</text>
</comment>
<dbReference type="InterPro" id="IPR007374">
    <property type="entry name" value="ASCH_domain"/>
</dbReference>
<accession>A0A261S155</accession>
<evidence type="ECO:0000313" key="3">
    <source>
        <dbReference type="Proteomes" id="UP000216020"/>
    </source>
</evidence>
<proteinExistence type="predicted"/>
<reference evidence="3" key="1">
    <citation type="submission" date="2017-05" db="EMBL/GenBank/DDBJ databases">
        <title>Complete and WGS of Bordetella genogroups.</title>
        <authorList>
            <person name="Spilker T."/>
            <person name="Lipuma J."/>
        </authorList>
    </citation>
    <scope>NUCLEOTIDE SEQUENCE [LARGE SCALE GENOMIC DNA]</scope>
    <source>
        <strain evidence="3">AU16122</strain>
    </source>
</reference>
<feature type="domain" description="ASCH" evidence="1">
    <location>
        <begin position="5"/>
        <end position="99"/>
    </location>
</feature>
<dbReference type="Proteomes" id="UP000216020">
    <property type="component" value="Unassembled WGS sequence"/>
</dbReference>
<dbReference type="OrthoDB" id="9800495at2"/>
<dbReference type="Pfam" id="PF04266">
    <property type="entry name" value="ASCH"/>
    <property type="match status" value="1"/>
</dbReference>
<sequence length="123" mass="14022">MRVLLSIKPEFAEKILDGEKKFEFRKAVFKNPDVTTVVIYATMPVGKVVGEFEIGAILSARPHDVWKKTSDFAGITRRFFNQYFRGRTTAYAIEVKAVRKYEKPLALSNVLPTNVAPQSFCYL</sequence>
<protein>
    <recommendedName>
        <fullName evidence="1">ASCH domain-containing protein</fullName>
    </recommendedName>
</protein>
<dbReference type="SMART" id="SM01022">
    <property type="entry name" value="ASCH"/>
    <property type="match status" value="1"/>
</dbReference>
<dbReference type="AlphaFoldDB" id="A0A261S155"/>
<keyword evidence="3" id="KW-1185">Reference proteome</keyword>
<evidence type="ECO:0000259" key="1">
    <source>
        <dbReference type="SMART" id="SM01022"/>
    </source>
</evidence>
<evidence type="ECO:0000313" key="2">
    <source>
        <dbReference type="EMBL" id="OZI30881.1"/>
    </source>
</evidence>
<dbReference type="SUPFAM" id="SSF88697">
    <property type="entry name" value="PUA domain-like"/>
    <property type="match status" value="1"/>
</dbReference>
<dbReference type="EMBL" id="NEVM01000005">
    <property type="protein sequence ID" value="OZI30881.1"/>
    <property type="molecule type" value="Genomic_DNA"/>
</dbReference>
<organism evidence="2 3">
    <name type="scientific">Bordetella genomosp. 10</name>
    <dbReference type="NCBI Taxonomy" id="1416804"/>
    <lineage>
        <taxon>Bacteria</taxon>
        <taxon>Pseudomonadati</taxon>
        <taxon>Pseudomonadota</taxon>
        <taxon>Betaproteobacteria</taxon>
        <taxon>Burkholderiales</taxon>
        <taxon>Alcaligenaceae</taxon>
        <taxon>Bordetella</taxon>
    </lineage>
</organism>
<dbReference type="Gene3D" id="2.30.130.30">
    <property type="entry name" value="Hypothetical protein"/>
    <property type="match status" value="1"/>
</dbReference>
<dbReference type="InterPro" id="IPR015947">
    <property type="entry name" value="PUA-like_sf"/>
</dbReference>
<name>A0A261S155_9BORD</name>
<gene>
    <name evidence="2" type="ORF">CAL29_23210</name>
</gene>